<sequence length="310" mass="35629">MIINTGQRTDIPAFYTPWFLNRLKDGFVMVRNPFHHSQVTCYALHPEVVDLICFCTKNPGPLLPYGDILSPFQQLWHVTITPYGKDIEPQVPDKKKIIEFFRTLSDRLGPSHLCWRYDPVLLWGNYDINYHIRAFSTLAEALEGYTYTCIFSFIDLYGKTLRNFPMARRVSHENQLFLVEQFVEIAGKHGMKLVSCLENPSFAALGVDTTGCLTKEKVEDLLGVSLKIPSYENRHVRKGCACLLGHDIGAYSSCAHFCRYCYANENRAAVMENRKQHNPFSPFLLGEAERGDEIKNARQESWIDRETSLF</sequence>
<dbReference type="RefSeq" id="WP_008859849.1">
    <property type="nucleotide sequence ID" value="NZ_JH591188.1"/>
</dbReference>
<reference evidence="1 2" key="1">
    <citation type="submission" date="2011-11" db="EMBL/GenBank/DDBJ databases">
        <title>The Genome Sequence of Dialister succinatiphilus YIT 11850.</title>
        <authorList>
            <consortium name="The Broad Institute Genome Sequencing Platform"/>
            <person name="Earl A."/>
            <person name="Ward D."/>
            <person name="Feldgarden M."/>
            <person name="Gevers D."/>
            <person name="Morotomi M."/>
            <person name="Young S.K."/>
            <person name="Zeng Q."/>
            <person name="Gargeya S."/>
            <person name="Fitzgerald M."/>
            <person name="Haas B."/>
            <person name="Abouelleil A."/>
            <person name="Alvarado L."/>
            <person name="Arachchi H.M."/>
            <person name="Berlin A."/>
            <person name="Brown A."/>
            <person name="Chapman S.B."/>
            <person name="Dunbar C."/>
            <person name="Gearin G."/>
            <person name="Goldberg J."/>
            <person name="Griggs A."/>
            <person name="Gujja S."/>
            <person name="Heiman D."/>
            <person name="Howarth C."/>
            <person name="Lui A."/>
            <person name="MacDonald P.J.P."/>
            <person name="Montmayeur A."/>
            <person name="Murphy C."/>
            <person name="Neiman D."/>
            <person name="Pearson M."/>
            <person name="Priest M."/>
            <person name="Roberts A."/>
            <person name="Saif S."/>
            <person name="Shea T."/>
            <person name="Sisk P."/>
            <person name="Stolte C."/>
            <person name="Sykes S."/>
            <person name="Wortman J."/>
            <person name="Nusbaum C."/>
            <person name="Birren B."/>
        </authorList>
    </citation>
    <scope>NUCLEOTIDE SEQUENCE [LARGE SCALE GENOMIC DNA]</scope>
    <source>
        <strain evidence="1 2">YIT 11850</strain>
    </source>
</reference>
<proteinExistence type="predicted"/>
<gene>
    <name evidence="1" type="ORF">HMPREF9453_01355</name>
</gene>
<dbReference type="Pfam" id="PF08902">
    <property type="entry name" value="DUF1848"/>
    <property type="match status" value="1"/>
</dbReference>
<organism evidence="1 2">
    <name type="scientific">Dialister succinatiphilus YIT 11850</name>
    <dbReference type="NCBI Taxonomy" id="742743"/>
    <lineage>
        <taxon>Bacteria</taxon>
        <taxon>Bacillati</taxon>
        <taxon>Bacillota</taxon>
        <taxon>Negativicutes</taxon>
        <taxon>Veillonellales</taxon>
        <taxon>Veillonellaceae</taxon>
        <taxon>Dialister</taxon>
    </lineage>
</organism>
<dbReference type="EMBL" id="ADLT01000045">
    <property type="protein sequence ID" value="EHO62763.1"/>
    <property type="molecule type" value="Genomic_DNA"/>
</dbReference>
<dbReference type="AlphaFoldDB" id="H1D167"/>
<dbReference type="HOGENOM" id="CLU_069130_0_0_9"/>
<evidence type="ECO:0000313" key="2">
    <source>
        <dbReference type="Proteomes" id="UP000003277"/>
    </source>
</evidence>
<keyword evidence="2" id="KW-1185">Reference proteome</keyword>
<dbReference type="PATRIC" id="fig|742743.3.peg.1376"/>
<dbReference type="eggNOG" id="COG1533">
    <property type="taxonomic scope" value="Bacteria"/>
</dbReference>
<name>H1D167_9FIRM</name>
<evidence type="ECO:0000313" key="1">
    <source>
        <dbReference type="EMBL" id="EHO62763.1"/>
    </source>
</evidence>
<dbReference type="STRING" id="742743.HMPREF9453_01355"/>
<protein>
    <recommendedName>
        <fullName evidence="3">DUF1848 domain-containing protein</fullName>
    </recommendedName>
</protein>
<evidence type="ECO:0008006" key="3">
    <source>
        <dbReference type="Google" id="ProtNLM"/>
    </source>
</evidence>
<comment type="caution">
    <text evidence="1">The sequence shown here is derived from an EMBL/GenBank/DDBJ whole genome shotgun (WGS) entry which is preliminary data.</text>
</comment>
<dbReference type="Proteomes" id="UP000003277">
    <property type="component" value="Unassembled WGS sequence"/>
</dbReference>
<dbReference type="InterPro" id="IPR014998">
    <property type="entry name" value="DUF1848"/>
</dbReference>
<accession>H1D167</accession>
<dbReference type="OrthoDB" id="9771212at2"/>